<feature type="domain" description="C-type lectin" evidence="6">
    <location>
        <begin position="1318"/>
        <end position="1425"/>
    </location>
</feature>
<evidence type="ECO:0000259" key="6">
    <source>
        <dbReference type="PROSITE" id="PS50041"/>
    </source>
</evidence>
<dbReference type="PANTHER" id="PTHR45739">
    <property type="entry name" value="MATRIX PROTEIN, PUTATIVE-RELATED"/>
    <property type="match status" value="1"/>
</dbReference>
<dbReference type="Proteomes" id="UP000015101">
    <property type="component" value="Unassembled WGS sequence"/>
</dbReference>
<accession>T1FTX0</accession>
<dbReference type="EMBL" id="KB096864">
    <property type="protein sequence ID" value="ESO00757.1"/>
    <property type="molecule type" value="Genomic_DNA"/>
</dbReference>
<dbReference type="PANTHER" id="PTHR45739:SF11">
    <property type="entry name" value="FRAS1-RELATED EXTRACELLULAR MATRIX PROTEIN 1-LIKE ISOFORM X1"/>
    <property type="match status" value="1"/>
</dbReference>
<evidence type="ECO:0000313" key="8">
    <source>
        <dbReference type="EnsemblMetazoa" id="HelroP192404"/>
    </source>
</evidence>
<evidence type="ECO:0000313" key="7">
    <source>
        <dbReference type="EMBL" id="ESO00757.1"/>
    </source>
</evidence>
<dbReference type="STRING" id="6412.T1FTX0"/>
<name>T1FTX0_HELRO</name>
<feature type="repeat" description="CSPG" evidence="4">
    <location>
        <begin position="924"/>
        <end position="1016"/>
    </location>
</feature>
<organism evidence="8 9">
    <name type="scientific">Helobdella robusta</name>
    <name type="common">Californian leech</name>
    <dbReference type="NCBI Taxonomy" id="6412"/>
    <lineage>
        <taxon>Eukaryota</taxon>
        <taxon>Metazoa</taxon>
        <taxon>Spiralia</taxon>
        <taxon>Lophotrochozoa</taxon>
        <taxon>Annelida</taxon>
        <taxon>Clitellata</taxon>
        <taxon>Hirudinea</taxon>
        <taxon>Rhynchobdellida</taxon>
        <taxon>Glossiphoniidae</taxon>
        <taxon>Helobdella</taxon>
    </lineage>
</organism>
<evidence type="ECO:0000256" key="2">
    <source>
        <dbReference type="ARBA" id="ARBA00022737"/>
    </source>
</evidence>
<dbReference type="PROSITE" id="PS51854">
    <property type="entry name" value="CSPG"/>
    <property type="match status" value="2"/>
</dbReference>
<dbReference type="InterPro" id="IPR016186">
    <property type="entry name" value="C-type_lectin-like/link_sf"/>
</dbReference>
<dbReference type="CTD" id="20212267"/>
<keyword evidence="2" id="KW-0677">Repeat</keyword>
<dbReference type="PROSITE" id="PS50041">
    <property type="entry name" value="C_TYPE_LECTIN_2"/>
    <property type="match status" value="1"/>
</dbReference>
<dbReference type="eggNOG" id="KOG3597">
    <property type="taxonomic scope" value="Eukaryota"/>
</dbReference>
<dbReference type="InterPro" id="IPR039005">
    <property type="entry name" value="CSPG_rpt"/>
</dbReference>
<dbReference type="SMART" id="SM00034">
    <property type="entry name" value="CLECT"/>
    <property type="match status" value="1"/>
</dbReference>
<feature type="region of interest" description="Disordered" evidence="5">
    <location>
        <begin position="1177"/>
        <end position="1214"/>
    </location>
</feature>
<evidence type="ECO:0000256" key="1">
    <source>
        <dbReference type="ARBA" id="ARBA00022729"/>
    </source>
</evidence>
<dbReference type="Gene3D" id="3.10.100.10">
    <property type="entry name" value="Mannose-Binding Protein A, subunit A"/>
    <property type="match status" value="1"/>
</dbReference>
<dbReference type="EnsemblMetazoa" id="HelroT192404">
    <property type="protein sequence ID" value="HelroP192404"/>
    <property type="gene ID" value="HelroG192404"/>
</dbReference>
<evidence type="ECO:0000313" key="9">
    <source>
        <dbReference type="Proteomes" id="UP000015101"/>
    </source>
</evidence>
<dbReference type="InterPro" id="IPR051561">
    <property type="entry name" value="FRAS1_ECM"/>
</dbReference>
<dbReference type="OrthoDB" id="430044at2759"/>
<protein>
    <recommendedName>
        <fullName evidence="6">C-type lectin domain-containing protein</fullName>
    </recommendedName>
</protein>
<dbReference type="Pfam" id="PF16184">
    <property type="entry name" value="Cadherin_3"/>
    <property type="match status" value="3"/>
</dbReference>
<evidence type="ECO:0000256" key="4">
    <source>
        <dbReference type="PROSITE-ProRule" id="PRU01201"/>
    </source>
</evidence>
<dbReference type="Pfam" id="PF00059">
    <property type="entry name" value="Lectin_C"/>
    <property type="match status" value="1"/>
</dbReference>
<feature type="compositionally biased region" description="Basic and acidic residues" evidence="5">
    <location>
        <begin position="1205"/>
        <end position="1214"/>
    </location>
</feature>
<dbReference type="HOGENOM" id="CLU_250256_0_0_1"/>
<dbReference type="KEGG" id="hro:HELRODRAFT_192404"/>
<dbReference type="SUPFAM" id="SSF141072">
    <property type="entry name" value="CalX-like"/>
    <property type="match status" value="1"/>
</dbReference>
<proteinExistence type="predicted"/>
<dbReference type="EMBL" id="AMQM01005179">
    <property type="status" value="NOT_ANNOTATED_CDS"/>
    <property type="molecule type" value="Genomic_DNA"/>
</dbReference>
<dbReference type="EMBL" id="AMQM01005178">
    <property type="status" value="NOT_ANNOTATED_CDS"/>
    <property type="molecule type" value="Genomic_DNA"/>
</dbReference>
<dbReference type="InterPro" id="IPR038081">
    <property type="entry name" value="CalX-like_sf"/>
</dbReference>
<dbReference type="InParanoid" id="T1FTX0"/>
<feature type="compositionally biased region" description="Acidic residues" evidence="5">
    <location>
        <begin position="1177"/>
        <end position="1204"/>
    </location>
</feature>
<reference evidence="7 9" key="2">
    <citation type="journal article" date="2013" name="Nature">
        <title>Insights into bilaterian evolution from three spiralian genomes.</title>
        <authorList>
            <person name="Simakov O."/>
            <person name="Marletaz F."/>
            <person name="Cho S.J."/>
            <person name="Edsinger-Gonzales E."/>
            <person name="Havlak P."/>
            <person name="Hellsten U."/>
            <person name="Kuo D.H."/>
            <person name="Larsson T."/>
            <person name="Lv J."/>
            <person name="Arendt D."/>
            <person name="Savage R."/>
            <person name="Osoegawa K."/>
            <person name="de Jong P."/>
            <person name="Grimwood J."/>
            <person name="Chapman J.A."/>
            <person name="Shapiro H."/>
            <person name="Aerts A."/>
            <person name="Otillar R.P."/>
            <person name="Terry A.Y."/>
            <person name="Boore J.L."/>
            <person name="Grigoriev I.V."/>
            <person name="Lindberg D.R."/>
            <person name="Seaver E.C."/>
            <person name="Weisblat D.A."/>
            <person name="Putnam N.H."/>
            <person name="Rokhsar D.S."/>
        </authorList>
    </citation>
    <scope>NUCLEOTIDE SEQUENCE</scope>
</reference>
<dbReference type="RefSeq" id="XP_009020928.1">
    <property type="nucleotide sequence ID" value="XM_009022680.1"/>
</dbReference>
<sequence>MRKVKKSVSYFKLERRYQHNYKACSVEALHVRLGYSDRLHINLIAYNNNNMHNITSLKSFHSVILDYRDILMKVNRNAYVTNAYLAELAVVKQPIYGRLISAEFNSQVLKFRLNDVVFKQIYYQSDDGLSYDDDDKTDNFIILFSNSSNNLMHRQFKNACSLELFNFSVKQASHKSKLRLTIGNKSLVINTDQRYASINETMLNVGEEEKVRFVVVQSPVWGRIVRASNLRKIRNQFQQQKLFKSLANNFTYTNPVVEVGDNKNVRPTPQNNVNPRSHHQKFHHRTLSTFSYSDFKSGKIFYLLGSLNVGRGIEKLTDSFRLYATNDISNSTIGQIFIDISVPNQQQTLIKKRNNRNANHLQLVGINKKRKNKVLGAAAKKNKSNIHPLSLYKHDAQKSQMKKKSGLVLKVENIIVPRGGRKQFVVSYYKPTQKRRSMFESKLFLDRPPSHGHLILLNPSKKDQKGRNIRSSLNYNQNENSALPALRNSRERNKIFNNLTNGRLRPGSNNYFHDIKLMDSSNKIRLLYNHDGSDSDEDNFILSLLNDLKNIKKTVNVRVAQKTYKPVNRKTVVINDLIIRKDQSTTLNTSYIFVNDSSLQPHEIEYEMTRLPARGYLKVLHQNIDTDGYLTGSPMQINDHFSQVDLIENKVLYVYTHEGTEDDSWEFKVNGDKLPFVINVSVLNASVDRVNYSLIIDSEDLVDCWNMEDVASYVMKKLKHCLQWKLSKPPSNGQVGHFSDKQHFVGSVNFDNSKICYKLTSKSTFKDEFEMRVDACNKFEILTINVFVELDKRISDMFNMVPVLKVNLPLMVKHGKLKEIGNSNLRAESSLLNASQVVYTIVNPPVHGNILLRGVPACKFSQEDVNMKEVQYQSVGIDTMEIDSFSFNIITENSMEQSELLNNLTKSKSEFVFTVLIQKIMWVAANVIHHDVVQLSGRYIFKLNSTYLKVSHSSSRSQDLVFHIKNETQHGHLKNQLTGKHIRKKFTQKDIDDGKLIYALMNSSSGTSDSFTFYAADNDMNVIDNLTFVFQWSLINFQHERVKVCKHSKNASLPILREGYLDSQVVVDIQTKPLTRKRWTSYGNKVTNSTVVMQPGMASVNWFVLLNVNTQKDKEDVFKVAIASASKSIIGPRYEVVVQMLGQKEEPCVNDDTSLLIADPKEDFQVITDEEDLYSTDIDESYENYEGSEEIDDEEDEEDDDELDEVKAPRKKENLGNGGYLREDLSYYNEETANVKRQTNQISLKINNKPELPLIKEPCDASRINGSHVIWSTWELFRCNGKRWVRIKLEEQPKVKGEKEIDSVDNEKKLCPSGWYVYGDHCFFFSSVKMSWTDSRDECVSEGGKLTFIRDRGHLSWLSNMNNREAFWIGLSNHKEKRRWEYLLQGDPANTSPYLNWAPGKPCTDCSRFRCAIVNRKQQFTDRHCYKDTARYVCASGTKPKRHNRRNSQKLKNANRQTKKYTNYQKYIGT</sequence>
<reference evidence="9" key="1">
    <citation type="submission" date="2012-12" db="EMBL/GenBank/DDBJ databases">
        <authorList>
            <person name="Hellsten U."/>
            <person name="Grimwood J."/>
            <person name="Chapman J.A."/>
            <person name="Shapiro H."/>
            <person name="Aerts A."/>
            <person name="Otillar R.P."/>
            <person name="Terry A.Y."/>
            <person name="Boore J.L."/>
            <person name="Simakov O."/>
            <person name="Marletaz F."/>
            <person name="Cho S.-J."/>
            <person name="Edsinger-Gonzales E."/>
            <person name="Havlak P."/>
            <person name="Kuo D.-H."/>
            <person name="Larsson T."/>
            <person name="Lv J."/>
            <person name="Arendt D."/>
            <person name="Savage R."/>
            <person name="Osoegawa K."/>
            <person name="de Jong P."/>
            <person name="Lindberg D.R."/>
            <person name="Seaver E.C."/>
            <person name="Weisblat D.A."/>
            <person name="Putnam N.H."/>
            <person name="Grigoriev I.V."/>
            <person name="Rokhsar D.S."/>
        </authorList>
    </citation>
    <scope>NUCLEOTIDE SEQUENCE</scope>
</reference>
<keyword evidence="9" id="KW-1185">Reference proteome</keyword>
<keyword evidence="3" id="KW-0325">Glycoprotein</keyword>
<dbReference type="InterPro" id="IPR016187">
    <property type="entry name" value="CTDL_fold"/>
</dbReference>
<reference evidence="8" key="3">
    <citation type="submission" date="2015-06" db="UniProtKB">
        <authorList>
            <consortium name="EnsemblMetazoa"/>
        </authorList>
    </citation>
    <scope>IDENTIFICATION</scope>
</reference>
<gene>
    <name evidence="8" type="primary">20212267</name>
    <name evidence="7" type="ORF">HELRODRAFT_192404</name>
</gene>
<keyword evidence="1" id="KW-0732">Signal</keyword>
<dbReference type="GeneID" id="20212267"/>
<evidence type="ECO:0000256" key="3">
    <source>
        <dbReference type="ARBA" id="ARBA00023180"/>
    </source>
</evidence>
<feature type="repeat" description="CSPG" evidence="4">
    <location>
        <begin position="801"/>
        <end position="890"/>
    </location>
</feature>
<dbReference type="InterPro" id="IPR001304">
    <property type="entry name" value="C-type_lectin-like"/>
</dbReference>
<dbReference type="OMA" id="NENQERY"/>
<dbReference type="SUPFAM" id="SSF56436">
    <property type="entry name" value="C-type lectin-like"/>
    <property type="match status" value="1"/>
</dbReference>
<evidence type="ECO:0000256" key="5">
    <source>
        <dbReference type="SAM" id="MobiDB-lite"/>
    </source>
</evidence>